<evidence type="ECO:0000256" key="4">
    <source>
        <dbReference type="ARBA" id="ARBA00022827"/>
    </source>
</evidence>
<proteinExistence type="inferred from homology"/>
<keyword evidence="3" id="KW-0285">Flavoprotein</keyword>
<keyword evidence="5" id="KW-0560">Oxidoreductase</keyword>
<evidence type="ECO:0000256" key="6">
    <source>
        <dbReference type="SAM" id="SignalP"/>
    </source>
</evidence>
<feature type="chain" id="PRO_5042564449" description="FAD-binding PCMH-type domain-containing protein" evidence="6">
    <location>
        <begin position="24"/>
        <end position="496"/>
    </location>
</feature>
<evidence type="ECO:0000313" key="8">
    <source>
        <dbReference type="EMBL" id="KAK2592792.1"/>
    </source>
</evidence>
<evidence type="ECO:0000256" key="3">
    <source>
        <dbReference type="ARBA" id="ARBA00022630"/>
    </source>
</evidence>
<dbReference type="Gene3D" id="3.30.465.10">
    <property type="match status" value="1"/>
</dbReference>
<evidence type="ECO:0000259" key="7">
    <source>
        <dbReference type="PROSITE" id="PS51387"/>
    </source>
</evidence>
<comment type="cofactor">
    <cofactor evidence="1">
        <name>FAD</name>
        <dbReference type="ChEBI" id="CHEBI:57692"/>
    </cofactor>
</comment>
<dbReference type="Gene3D" id="3.40.462.20">
    <property type="match status" value="1"/>
</dbReference>
<dbReference type="Pfam" id="PF08031">
    <property type="entry name" value="BBE"/>
    <property type="match status" value="1"/>
</dbReference>
<comment type="caution">
    <text evidence="8">The sequence shown here is derived from an EMBL/GenBank/DDBJ whole genome shotgun (WGS) entry which is preliminary data.</text>
</comment>
<dbReference type="InterPro" id="IPR016169">
    <property type="entry name" value="FAD-bd_PCMH_sub2"/>
</dbReference>
<dbReference type="InterPro" id="IPR006094">
    <property type="entry name" value="Oxid_FAD_bind_N"/>
</dbReference>
<dbReference type="PANTHER" id="PTHR42973">
    <property type="entry name" value="BINDING OXIDOREDUCTASE, PUTATIVE (AFU_ORTHOLOGUE AFUA_1G17690)-RELATED"/>
    <property type="match status" value="1"/>
</dbReference>
<keyword evidence="9" id="KW-1185">Reference proteome</keyword>
<dbReference type="InterPro" id="IPR012951">
    <property type="entry name" value="BBE"/>
</dbReference>
<feature type="domain" description="FAD-binding PCMH-type" evidence="7">
    <location>
        <begin position="63"/>
        <end position="236"/>
    </location>
</feature>
<dbReference type="InterPro" id="IPR016166">
    <property type="entry name" value="FAD-bd_PCMH"/>
</dbReference>
<dbReference type="InterPro" id="IPR050416">
    <property type="entry name" value="FAD-linked_Oxidoreductase"/>
</dbReference>
<dbReference type="GO" id="GO:0016491">
    <property type="term" value="F:oxidoreductase activity"/>
    <property type="evidence" value="ECO:0007669"/>
    <property type="project" value="UniProtKB-KW"/>
</dbReference>
<dbReference type="InterPro" id="IPR036318">
    <property type="entry name" value="FAD-bd_PCMH-like_sf"/>
</dbReference>
<keyword evidence="4" id="KW-0274">FAD</keyword>
<evidence type="ECO:0000256" key="1">
    <source>
        <dbReference type="ARBA" id="ARBA00001974"/>
    </source>
</evidence>
<dbReference type="SUPFAM" id="SSF56176">
    <property type="entry name" value="FAD-binding/transporter-associated domain-like"/>
    <property type="match status" value="1"/>
</dbReference>
<protein>
    <recommendedName>
        <fullName evidence="7">FAD-binding PCMH-type domain-containing protein</fullName>
    </recommendedName>
</protein>
<evidence type="ECO:0000256" key="5">
    <source>
        <dbReference type="ARBA" id="ARBA00023002"/>
    </source>
</evidence>
<evidence type="ECO:0000313" key="9">
    <source>
        <dbReference type="Proteomes" id="UP001251528"/>
    </source>
</evidence>
<dbReference type="PROSITE" id="PS51387">
    <property type="entry name" value="FAD_PCMH"/>
    <property type="match status" value="1"/>
</dbReference>
<dbReference type="PANTHER" id="PTHR42973:SF39">
    <property type="entry name" value="FAD-BINDING PCMH-TYPE DOMAIN-CONTAINING PROTEIN"/>
    <property type="match status" value="1"/>
</dbReference>
<dbReference type="AlphaFoldDB" id="A0AAJ0CJH2"/>
<comment type="similarity">
    <text evidence="2">Belongs to the oxygen-dependent FAD-linked oxidoreductase family.</text>
</comment>
<sequence>MMKSLLPWATTFILSNLWTQCLADNTGSKQDRLKSCLQSKGVEAVAQGSEKFSSAISSWNLRLKFNPVMVVVPKSTDQISAAVACGESSEVRVTAKSGGHSFGSYGLGGEDGHLLIDLAGMNQVKLDNGSHVAKVQPGARLGHVATELFNQGRRAFAHGACPGVGVAGHVLHGGYGYFSQTHGLALDWLTGATVVLGNGSVVHCSKDENKDLFWALRGAGSSFGIVSELEFNTFEAPSQFFPFKIQLQWNETKATREFQVLQNFIKSSPKELNMELYMETTFQSIDGAYFGDEKTLRSVIKPLLDGLEGASFNTSSMSWMDALSYFANGEELISPSPYKENVTAYASSLMTPALSEQQVKSLMSTLFGNINDPNARHSWSALFQLYGGNNSAVAAVKSSDTSFPHRDKLLLYQFFDLANETTYSQQGFGMMKGFRESVTNSMKDTEWGMYANYLDTEQNGETAQKLYWGGNLQRLQGIKKQLDPKNVFWNPQGIQA</sequence>
<name>A0AAJ0CJH2_9HYPO</name>
<organism evidence="8 9">
    <name type="scientific">Conoideocrella luteorostrata</name>
    <dbReference type="NCBI Taxonomy" id="1105319"/>
    <lineage>
        <taxon>Eukaryota</taxon>
        <taxon>Fungi</taxon>
        <taxon>Dikarya</taxon>
        <taxon>Ascomycota</taxon>
        <taxon>Pezizomycotina</taxon>
        <taxon>Sordariomycetes</taxon>
        <taxon>Hypocreomycetidae</taxon>
        <taxon>Hypocreales</taxon>
        <taxon>Clavicipitaceae</taxon>
        <taxon>Conoideocrella</taxon>
    </lineage>
</organism>
<feature type="signal peptide" evidence="6">
    <location>
        <begin position="1"/>
        <end position="23"/>
    </location>
</feature>
<dbReference type="GO" id="GO:0071949">
    <property type="term" value="F:FAD binding"/>
    <property type="evidence" value="ECO:0007669"/>
    <property type="project" value="InterPro"/>
</dbReference>
<gene>
    <name evidence="8" type="ORF">QQS21_009496</name>
</gene>
<dbReference type="Proteomes" id="UP001251528">
    <property type="component" value="Unassembled WGS sequence"/>
</dbReference>
<dbReference type="EMBL" id="JASWJB010000245">
    <property type="protein sequence ID" value="KAK2592792.1"/>
    <property type="molecule type" value="Genomic_DNA"/>
</dbReference>
<reference evidence="8" key="1">
    <citation type="submission" date="2023-06" db="EMBL/GenBank/DDBJ databases">
        <title>Conoideocrella luteorostrata (Hypocreales: Clavicipitaceae), a potential biocontrol fungus for elongate hemlock scale in United States Christmas tree production areas.</title>
        <authorList>
            <person name="Barrett H."/>
            <person name="Lovett B."/>
            <person name="Macias A.M."/>
            <person name="Stajich J.E."/>
            <person name="Kasson M.T."/>
        </authorList>
    </citation>
    <scope>NUCLEOTIDE SEQUENCE</scope>
    <source>
        <strain evidence="8">ARSEF 14590</strain>
    </source>
</reference>
<keyword evidence="6" id="KW-0732">Signal</keyword>
<evidence type="ECO:0000256" key="2">
    <source>
        <dbReference type="ARBA" id="ARBA00005466"/>
    </source>
</evidence>
<dbReference type="Pfam" id="PF01565">
    <property type="entry name" value="FAD_binding_4"/>
    <property type="match status" value="1"/>
</dbReference>
<accession>A0AAJ0CJH2</accession>